<dbReference type="PANTHER" id="PTHR12542">
    <property type="entry name" value="EXOCYST COMPLEX PROTEIN EXO70"/>
    <property type="match status" value="1"/>
</dbReference>
<dbReference type="Gene3D" id="1.20.1280.170">
    <property type="entry name" value="Exocyst complex component Exo70"/>
    <property type="match status" value="1"/>
</dbReference>
<dbReference type="AlphaFoldDB" id="G7K5P9"/>
<keyword evidence="4" id="KW-0472">Membrane</keyword>
<gene>
    <name evidence="6" type="ordered locus">MTR_5g073920</name>
</gene>
<name>G7K5P9_MEDTR</name>
<keyword evidence="8" id="KW-1185">Reference proteome</keyword>
<reference evidence="6 8" key="1">
    <citation type="journal article" date="2011" name="Nature">
        <title>The Medicago genome provides insight into the evolution of rhizobial symbioses.</title>
        <authorList>
            <person name="Young N.D."/>
            <person name="Debelle F."/>
            <person name="Oldroyd G.E."/>
            <person name="Geurts R."/>
            <person name="Cannon S.B."/>
            <person name="Udvardi M.K."/>
            <person name="Benedito V.A."/>
            <person name="Mayer K.F."/>
            <person name="Gouzy J."/>
            <person name="Schoof H."/>
            <person name="Van de Peer Y."/>
            <person name="Proost S."/>
            <person name="Cook D.R."/>
            <person name="Meyers B.C."/>
            <person name="Spannagl M."/>
            <person name="Cheung F."/>
            <person name="De Mita S."/>
            <person name="Krishnakumar V."/>
            <person name="Gundlach H."/>
            <person name="Zhou S."/>
            <person name="Mudge J."/>
            <person name="Bharti A.K."/>
            <person name="Murray J.D."/>
            <person name="Naoumkina M.A."/>
            <person name="Rosen B."/>
            <person name="Silverstein K.A."/>
            <person name="Tang H."/>
            <person name="Rombauts S."/>
            <person name="Zhao P.X."/>
            <person name="Zhou P."/>
            <person name="Barbe V."/>
            <person name="Bardou P."/>
            <person name="Bechner M."/>
            <person name="Bellec A."/>
            <person name="Berger A."/>
            <person name="Berges H."/>
            <person name="Bidwell S."/>
            <person name="Bisseling T."/>
            <person name="Choisne N."/>
            <person name="Couloux A."/>
            <person name="Denny R."/>
            <person name="Deshpande S."/>
            <person name="Dai X."/>
            <person name="Doyle J.J."/>
            <person name="Dudez A.M."/>
            <person name="Farmer A.D."/>
            <person name="Fouteau S."/>
            <person name="Franken C."/>
            <person name="Gibelin C."/>
            <person name="Gish J."/>
            <person name="Goldstein S."/>
            <person name="Gonzalez A.J."/>
            <person name="Green P.J."/>
            <person name="Hallab A."/>
            <person name="Hartog M."/>
            <person name="Hua A."/>
            <person name="Humphray S.J."/>
            <person name="Jeong D.H."/>
            <person name="Jing Y."/>
            <person name="Jocker A."/>
            <person name="Kenton S.M."/>
            <person name="Kim D.J."/>
            <person name="Klee K."/>
            <person name="Lai H."/>
            <person name="Lang C."/>
            <person name="Lin S."/>
            <person name="Macmil S.L."/>
            <person name="Magdelenat G."/>
            <person name="Matthews L."/>
            <person name="McCorrison J."/>
            <person name="Monaghan E.L."/>
            <person name="Mun J.H."/>
            <person name="Najar F.Z."/>
            <person name="Nicholson C."/>
            <person name="Noirot C."/>
            <person name="O'Bleness M."/>
            <person name="Paule C.R."/>
            <person name="Poulain J."/>
            <person name="Prion F."/>
            <person name="Qin B."/>
            <person name="Qu C."/>
            <person name="Retzel E.F."/>
            <person name="Riddle C."/>
            <person name="Sallet E."/>
            <person name="Samain S."/>
            <person name="Samson N."/>
            <person name="Sanders I."/>
            <person name="Saurat O."/>
            <person name="Scarpelli C."/>
            <person name="Schiex T."/>
            <person name="Segurens B."/>
            <person name="Severin A.J."/>
            <person name="Sherrier D.J."/>
            <person name="Shi R."/>
            <person name="Sims S."/>
            <person name="Singer S.R."/>
            <person name="Sinharoy S."/>
            <person name="Sterck L."/>
            <person name="Viollet A."/>
            <person name="Wang B.B."/>
            <person name="Wang K."/>
            <person name="Wang M."/>
            <person name="Wang X."/>
            <person name="Warfsmann J."/>
            <person name="Weissenbach J."/>
            <person name="White D.D."/>
            <person name="White J.D."/>
            <person name="Wiley G.B."/>
            <person name="Wincker P."/>
            <person name="Xing Y."/>
            <person name="Yang L."/>
            <person name="Yao Z."/>
            <person name="Ying F."/>
            <person name="Zhai J."/>
            <person name="Zhou L."/>
            <person name="Zuber A."/>
            <person name="Denarie J."/>
            <person name="Dixon R.A."/>
            <person name="May G.D."/>
            <person name="Schwartz D.C."/>
            <person name="Rogers J."/>
            <person name="Quetier F."/>
            <person name="Town C.D."/>
            <person name="Roe B.A."/>
        </authorList>
    </citation>
    <scope>NUCLEOTIDE SEQUENCE [LARGE SCALE GENOMIC DNA]</scope>
    <source>
        <strain evidence="6">A17</strain>
        <strain evidence="7 8">cv. Jemalong A17</strain>
    </source>
</reference>
<dbReference type="GO" id="GO:0006887">
    <property type="term" value="P:exocytosis"/>
    <property type="evidence" value="ECO:0000318"/>
    <property type="project" value="GO_Central"/>
</dbReference>
<feature type="transmembrane region" description="Helical" evidence="4">
    <location>
        <begin position="20"/>
        <end position="39"/>
    </location>
</feature>
<comment type="similarity">
    <text evidence="1 3">Belongs to the EXO70 family.</text>
</comment>
<evidence type="ECO:0000256" key="2">
    <source>
        <dbReference type="ARBA" id="ARBA00022448"/>
    </source>
</evidence>
<reference evidence="7" key="3">
    <citation type="submission" date="2015-04" db="UniProtKB">
        <authorList>
            <consortium name="EnsemblPlants"/>
        </authorList>
    </citation>
    <scope>IDENTIFICATION</scope>
    <source>
        <strain evidence="7">cv. Jemalong A17</strain>
    </source>
</reference>
<feature type="transmembrane region" description="Helical" evidence="4">
    <location>
        <begin position="51"/>
        <end position="68"/>
    </location>
</feature>
<evidence type="ECO:0000313" key="7">
    <source>
        <dbReference type="EnsemblPlants" id="AES98874"/>
    </source>
</evidence>
<dbReference type="HOGENOM" id="CLU_010236_3_0_1"/>
<dbReference type="STRING" id="3880.G7K5P9"/>
<evidence type="ECO:0000256" key="1">
    <source>
        <dbReference type="ARBA" id="ARBA00006756"/>
    </source>
</evidence>
<feature type="transmembrane region" description="Helical" evidence="4">
    <location>
        <begin position="133"/>
        <end position="166"/>
    </location>
</feature>
<dbReference type="Pfam" id="PF03081">
    <property type="entry name" value="Exo70_C"/>
    <property type="match status" value="1"/>
</dbReference>
<dbReference type="EMBL" id="CM001221">
    <property type="protein sequence ID" value="AES98874.1"/>
    <property type="molecule type" value="Genomic_DNA"/>
</dbReference>
<keyword evidence="4" id="KW-1133">Transmembrane helix</keyword>
<keyword evidence="3" id="KW-0653">Protein transport</keyword>
<reference evidence="6 8" key="2">
    <citation type="journal article" date="2014" name="BMC Genomics">
        <title>An improved genome release (version Mt4.0) for the model legume Medicago truncatula.</title>
        <authorList>
            <person name="Tang H."/>
            <person name="Krishnakumar V."/>
            <person name="Bidwell S."/>
            <person name="Rosen B."/>
            <person name="Chan A."/>
            <person name="Zhou S."/>
            <person name="Gentzbittel L."/>
            <person name="Childs K.L."/>
            <person name="Yandell M."/>
            <person name="Gundlach H."/>
            <person name="Mayer K.F."/>
            <person name="Schwartz D.C."/>
            <person name="Town C.D."/>
        </authorList>
    </citation>
    <scope>GENOME REANNOTATION</scope>
    <source>
        <strain evidence="7 8">cv. Jemalong A17</strain>
    </source>
</reference>
<keyword evidence="2 3" id="KW-0813">Transport</keyword>
<dbReference type="eggNOG" id="KOG2344">
    <property type="taxonomic scope" value="Eukaryota"/>
</dbReference>
<dbReference type="GO" id="GO:0005546">
    <property type="term" value="F:phosphatidylinositol-4,5-bisphosphate binding"/>
    <property type="evidence" value="ECO:0007669"/>
    <property type="project" value="InterPro"/>
</dbReference>
<keyword evidence="4" id="KW-0812">Transmembrane</keyword>
<organism evidence="6 8">
    <name type="scientific">Medicago truncatula</name>
    <name type="common">Barrel medic</name>
    <name type="synonym">Medicago tribuloides</name>
    <dbReference type="NCBI Taxonomy" id="3880"/>
    <lineage>
        <taxon>Eukaryota</taxon>
        <taxon>Viridiplantae</taxon>
        <taxon>Streptophyta</taxon>
        <taxon>Embryophyta</taxon>
        <taxon>Tracheophyta</taxon>
        <taxon>Spermatophyta</taxon>
        <taxon>Magnoliopsida</taxon>
        <taxon>eudicotyledons</taxon>
        <taxon>Gunneridae</taxon>
        <taxon>Pentapetalae</taxon>
        <taxon>rosids</taxon>
        <taxon>fabids</taxon>
        <taxon>Fabales</taxon>
        <taxon>Fabaceae</taxon>
        <taxon>Papilionoideae</taxon>
        <taxon>50 kb inversion clade</taxon>
        <taxon>NPAAA clade</taxon>
        <taxon>Hologalegina</taxon>
        <taxon>IRL clade</taxon>
        <taxon>Trifolieae</taxon>
        <taxon>Medicago</taxon>
    </lineage>
</organism>
<dbReference type="InterPro" id="IPR004140">
    <property type="entry name" value="Exo70"/>
</dbReference>
<protein>
    <recommendedName>
        <fullName evidence="3">Exocyst subunit Exo70 family protein</fullName>
    </recommendedName>
</protein>
<accession>G7K5P9</accession>
<dbReference type="PaxDb" id="3880-AES98874"/>
<dbReference type="PANTHER" id="PTHR12542:SF180">
    <property type="entry name" value="EXOCYST SUBUNIT EXO70 FAMILY PROTEIN"/>
    <property type="match status" value="1"/>
</dbReference>
<dbReference type="GO" id="GO:0000145">
    <property type="term" value="C:exocyst"/>
    <property type="evidence" value="ECO:0000318"/>
    <property type="project" value="GO_Central"/>
</dbReference>
<sequence length="712" mass="82077">MIPVIIRIRMCLLQTKVWRFVGFASAAVGLLCYALSTSFNHLFGNWNLLKIFLYTLFSFIMILYANIWKNSRSLRFKAHTAFLVLTITSVYSFFFDKVVNGKPDAYSLISCAAFAIMSMSLSRQSQCGIEVDLLYFFLGCLIMQLMKIKLQLVIVGAGFSYSLIIIRSSLSSTNSVPENEYFGVGLRGENSVVIEMDSLLRPSNDIYSGMMQQLTTCINALQQDSLNIIDRLMEEYNQGKCDFEMDTLPSEKLHNLHEIVKLMLCAGYEKECSAVYISWRKVLLQKGLLNKIFVLPEAKINTERERERYLDTMFQRWMTASDIATTVLFPIEQKFCDLVFSGFSSATSHCFIEICQEATFQLSVIAYGSLSKWRLFKMVDIFVKLNNLVPKFESLFPNSLVNEAIAVRNRLGDASRVLFMKMHNFIFRVPAAKQVVSSYGQHHQMTIQVMSYVSSACRKRRKLEQILEEYPEVHNEVEASSFFLKQMEQIMRMLQRKLIVKSENCKDRALRHIFMLNNRSHIEAMNKFSRLETIFGNDWFQNNKAKIQQNLDLYKRSAWDEVMDFLKLDNNESITKELLKEKIHLFNNRFEAICRVQSAWFIYGSQLRGEIISSVGNILLPAYGIFVGRLHGILGNQAYKYIKYGMIEIQDLLNHLFLGNKMSGKISLPLVKSLCFACGSNVVTELITRSSLGQCFSLRWRTRVMRGTSYKV</sequence>
<dbReference type="InterPro" id="IPR016159">
    <property type="entry name" value="Cullin_repeat-like_dom_sf"/>
</dbReference>
<evidence type="ECO:0000259" key="5">
    <source>
        <dbReference type="Pfam" id="PF03081"/>
    </source>
</evidence>
<dbReference type="GO" id="GO:0015031">
    <property type="term" value="P:protein transport"/>
    <property type="evidence" value="ECO:0007669"/>
    <property type="project" value="UniProtKB-KW"/>
</dbReference>
<evidence type="ECO:0000256" key="3">
    <source>
        <dbReference type="RuleBase" id="RU365026"/>
    </source>
</evidence>
<dbReference type="Proteomes" id="UP000002051">
    <property type="component" value="Chromosome 5"/>
</dbReference>
<evidence type="ECO:0000313" key="6">
    <source>
        <dbReference type="EMBL" id="AES98874.1"/>
    </source>
</evidence>
<proteinExistence type="inferred from homology"/>
<feature type="transmembrane region" description="Helical" evidence="4">
    <location>
        <begin position="80"/>
        <end position="99"/>
    </location>
</feature>
<evidence type="ECO:0000256" key="4">
    <source>
        <dbReference type="SAM" id="Phobius"/>
    </source>
</evidence>
<comment type="function">
    <text evidence="3">Component of the exocyst complex.</text>
</comment>
<dbReference type="SUPFAM" id="SSF74788">
    <property type="entry name" value="Cullin repeat-like"/>
    <property type="match status" value="1"/>
</dbReference>
<evidence type="ECO:0000313" key="8">
    <source>
        <dbReference type="Proteomes" id="UP000002051"/>
    </source>
</evidence>
<dbReference type="InterPro" id="IPR046364">
    <property type="entry name" value="Exo70_C"/>
</dbReference>
<feature type="transmembrane region" description="Helical" evidence="4">
    <location>
        <begin position="105"/>
        <end position="121"/>
    </location>
</feature>
<feature type="domain" description="Exocyst complex subunit Exo70 C-terminal" evidence="5">
    <location>
        <begin position="316"/>
        <end position="654"/>
    </location>
</feature>
<dbReference type="EnsemblPlants" id="AES98874">
    <property type="protein sequence ID" value="AES98874"/>
    <property type="gene ID" value="MTR_5g073920"/>
</dbReference>
<keyword evidence="3" id="KW-0268">Exocytosis</keyword>